<evidence type="ECO:0000256" key="3">
    <source>
        <dbReference type="SAM" id="SignalP"/>
    </source>
</evidence>
<evidence type="ECO:0000256" key="2">
    <source>
        <dbReference type="SAM" id="Phobius"/>
    </source>
</evidence>
<feature type="transmembrane region" description="Helical" evidence="2">
    <location>
        <begin position="196"/>
        <end position="224"/>
    </location>
</feature>
<dbReference type="OrthoDB" id="5851455at2759"/>
<reference evidence="5" key="1">
    <citation type="submission" date="2017-10" db="EMBL/GenBank/DDBJ databases">
        <title>Rapid genome shrinkage in a self-fertile nematode reveals novel sperm competition proteins.</title>
        <authorList>
            <person name="Yin D."/>
            <person name="Schwarz E.M."/>
            <person name="Thomas C.G."/>
            <person name="Felde R.L."/>
            <person name="Korf I.F."/>
            <person name="Cutter A.D."/>
            <person name="Schartner C.M."/>
            <person name="Ralston E.J."/>
            <person name="Meyer B.J."/>
            <person name="Haag E.S."/>
        </authorList>
    </citation>
    <scope>NUCLEOTIDE SEQUENCE [LARGE SCALE GENOMIC DNA]</scope>
    <source>
        <strain evidence="5">JU1422</strain>
    </source>
</reference>
<keyword evidence="2" id="KW-0812">Transmembrane</keyword>
<evidence type="ECO:0000313" key="5">
    <source>
        <dbReference type="Proteomes" id="UP000230233"/>
    </source>
</evidence>
<protein>
    <submittedName>
        <fullName evidence="4">Uncharacterized protein</fullName>
    </submittedName>
</protein>
<evidence type="ECO:0000256" key="1">
    <source>
        <dbReference type="SAM" id="MobiDB-lite"/>
    </source>
</evidence>
<feature type="chain" id="PRO_5013579656" evidence="3">
    <location>
        <begin position="17"/>
        <end position="265"/>
    </location>
</feature>
<dbReference type="AlphaFoldDB" id="A0A2G5V5Q6"/>
<sequence>MKQFTIVSLFIMLVSSFSSPSPNCQNSSFVLTYNEDKRAFHSRHFHIFYETGFKSLAEMIECQVAGTVKKVSVEEIQKGTLEEICKSKIYSSKLEDKLKKKNYMTTITKQSRYSDQDKSCDAMNQFNLIQTGERKWAVLIRGHATDILLPIKSKNGIFTKQALDFALNSLFFATAYGFGESTFKSLGGDTGVKGQLLFVTFIVYCLAVLVAIVALVILVALFFIKRNANIKKRESEKSKLLRNPANNTDDDTPVEIVYENPSENK</sequence>
<dbReference type="EMBL" id="PDUG01000002">
    <property type="protein sequence ID" value="PIC47128.1"/>
    <property type="molecule type" value="Genomic_DNA"/>
</dbReference>
<keyword evidence="2" id="KW-1133">Transmembrane helix</keyword>
<feature type="region of interest" description="Disordered" evidence="1">
    <location>
        <begin position="237"/>
        <end position="265"/>
    </location>
</feature>
<keyword evidence="2" id="KW-0472">Membrane</keyword>
<dbReference type="Proteomes" id="UP000230233">
    <property type="component" value="Chromosome II"/>
</dbReference>
<accession>A0A2G5V5Q6</accession>
<proteinExistence type="predicted"/>
<evidence type="ECO:0000313" key="4">
    <source>
        <dbReference type="EMBL" id="PIC47128.1"/>
    </source>
</evidence>
<keyword evidence="5" id="KW-1185">Reference proteome</keyword>
<gene>
    <name evidence="4" type="primary">Cni-F44F4.3</name>
    <name evidence="4" type="synonym">Cnig_chr_II.g6583</name>
    <name evidence="4" type="ORF">B9Z55_006583</name>
</gene>
<name>A0A2G5V5Q6_9PELO</name>
<feature type="signal peptide" evidence="3">
    <location>
        <begin position="1"/>
        <end position="16"/>
    </location>
</feature>
<keyword evidence="3" id="KW-0732">Signal</keyword>
<comment type="caution">
    <text evidence="4">The sequence shown here is derived from an EMBL/GenBank/DDBJ whole genome shotgun (WGS) entry which is preliminary data.</text>
</comment>
<organism evidence="4 5">
    <name type="scientific">Caenorhabditis nigoni</name>
    <dbReference type="NCBI Taxonomy" id="1611254"/>
    <lineage>
        <taxon>Eukaryota</taxon>
        <taxon>Metazoa</taxon>
        <taxon>Ecdysozoa</taxon>
        <taxon>Nematoda</taxon>
        <taxon>Chromadorea</taxon>
        <taxon>Rhabditida</taxon>
        <taxon>Rhabditina</taxon>
        <taxon>Rhabditomorpha</taxon>
        <taxon>Rhabditoidea</taxon>
        <taxon>Rhabditidae</taxon>
        <taxon>Peloderinae</taxon>
        <taxon>Caenorhabditis</taxon>
    </lineage>
</organism>